<organism evidence="2 3">
    <name type="scientific">Protea cynaroides</name>
    <dbReference type="NCBI Taxonomy" id="273540"/>
    <lineage>
        <taxon>Eukaryota</taxon>
        <taxon>Viridiplantae</taxon>
        <taxon>Streptophyta</taxon>
        <taxon>Embryophyta</taxon>
        <taxon>Tracheophyta</taxon>
        <taxon>Spermatophyta</taxon>
        <taxon>Magnoliopsida</taxon>
        <taxon>Proteales</taxon>
        <taxon>Proteaceae</taxon>
        <taxon>Protea</taxon>
    </lineage>
</organism>
<dbReference type="AlphaFoldDB" id="A0A9Q0HBI7"/>
<protein>
    <recommendedName>
        <fullName evidence="1">R13L1/DRL21-like LRR repeat region domain-containing protein</fullName>
    </recommendedName>
</protein>
<dbReference type="InterPro" id="IPR056789">
    <property type="entry name" value="LRR_R13L1-DRL21"/>
</dbReference>
<feature type="domain" description="R13L1/DRL21-like LRR repeat region" evidence="1">
    <location>
        <begin position="1"/>
        <end position="116"/>
    </location>
</feature>
<evidence type="ECO:0000259" key="1">
    <source>
        <dbReference type="Pfam" id="PF25019"/>
    </source>
</evidence>
<keyword evidence="3" id="KW-1185">Reference proteome</keyword>
<dbReference type="Pfam" id="PF25019">
    <property type="entry name" value="LRR_R13L1-DRL21"/>
    <property type="match status" value="1"/>
</dbReference>
<dbReference type="Proteomes" id="UP001141806">
    <property type="component" value="Unassembled WGS sequence"/>
</dbReference>
<reference evidence="2" key="1">
    <citation type="journal article" date="2023" name="Plant J.">
        <title>The genome of the king protea, Protea cynaroides.</title>
        <authorList>
            <person name="Chang J."/>
            <person name="Duong T.A."/>
            <person name="Schoeman C."/>
            <person name="Ma X."/>
            <person name="Roodt D."/>
            <person name="Barker N."/>
            <person name="Li Z."/>
            <person name="Van de Peer Y."/>
            <person name="Mizrachi E."/>
        </authorList>
    </citation>
    <scope>NUCLEOTIDE SEQUENCE</scope>
    <source>
        <tissue evidence="2">Young leaves</tissue>
    </source>
</reference>
<evidence type="ECO:0000313" key="3">
    <source>
        <dbReference type="Proteomes" id="UP001141806"/>
    </source>
</evidence>
<sequence length="158" mass="18193">MKKLRGSLCIKMMENAVTKDEANEAQLGDIIGIHKLEVQWSSPKGGKDGTEFNLIRLPSNIYELKITWYGAKSFPDWLSGDRHRAISVIHLFDCNCTYLPEPGKLINLESLYIQEMHSVIKEINHELICWHFSEFKGTKNRWNASLGEMDSDQHAQSW</sequence>
<dbReference type="InterPro" id="IPR032675">
    <property type="entry name" value="LRR_dom_sf"/>
</dbReference>
<accession>A0A9Q0HBI7</accession>
<dbReference type="EMBL" id="JAMYWD010000008">
    <property type="protein sequence ID" value="KAJ4963118.1"/>
    <property type="molecule type" value="Genomic_DNA"/>
</dbReference>
<comment type="caution">
    <text evidence="2">The sequence shown here is derived from an EMBL/GenBank/DDBJ whole genome shotgun (WGS) entry which is preliminary data.</text>
</comment>
<dbReference type="Gene3D" id="3.80.10.10">
    <property type="entry name" value="Ribonuclease Inhibitor"/>
    <property type="match status" value="1"/>
</dbReference>
<name>A0A9Q0HBI7_9MAGN</name>
<evidence type="ECO:0000313" key="2">
    <source>
        <dbReference type="EMBL" id="KAJ4963118.1"/>
    </source>
</evidence>
<gene>
    <name evidence="2" type="ORF">NE237_023057</name>
</gene>
<proteinExistence type="predicted"/>